<dbReference type="Proteomes" id="UP001073122">
    <property type="component" value="Unassembled WGS sequence"/>
</dbReference>
<evidence type="ECO:0000313" key="2">
    <source>
        <dbReference type="EMBL" id="MCX8523532.1"/>
    </source>
</evidence>
<comment type="caution">
    <text evidence="2">The sequence shown here is derived from an EMBL/GenBank/DDBJ whole genome shotgun (WGS) entry which is preliminary data.</text>
</comment>
<protein>
    <submittedName>
        <fullName evidence="2">Glycosyltransferase</fullName>
    </submittedName>
</protein>
<dbReference type="EMBL" id="JAOVZW010000007">
    <property type="protein sequence ID" value="MCX8523532.1"/>
    <property type="molecule type" value="Genomic_DNA"/>
</dbReference>
<accession>A0ABT3XPU4</accession>
<gene>
    <name evidence="2" type="ORF">OF897_06320</name>
</gene>
<dbReference type="PANTHER" id="PTHR22916">
    <property type="entry name" value="GLYCOSYLTRANSFERASE"/>
    <property type="match status" value="1"/>
</dbReference>
<dbReference type="Gene3D" id="3.90.550.10">
    <property type="entry name" value="Spore Coat Polysaccharide Biosynthesis Protein SpsA, Chain A"/>
    <property type="match status" value="1"/>
</dbReference>
<keyword evidence="3" id="KW-1185">Reference proteome</keyword>
<dbReference type="CDD" id="cd00761">
    <property type="entry name" value="Glyco_tranf_GTA_type"/>
    <property type="match status" value="1"/>
</dbReference>
<evidence type="ECO:0000313" key="3">
    <source>
        <dbReference type="Proteomes" id="UP001073122"/>
    </source>
</evidence>
<dbReference type="SUPFAM" id="SSF53448">
    <property type="entry name" value="Nucleotide-diphospho-sugar transferases"/>
    <property type="match status" value="1"/>
</dbReference>
<dbReference type="InterPro" id="IPR001173">
    <property type="entry name" value="Glyco_trans_2-like"/>
</dbReference>
<dbReference type="InterPro" id="IPR029044">
    <property type="entry name" value="Nucleotide-diphossugar_trans"/>
</dbReference>
<dbReference type="RefSeq" id="WP_267264843.1">
    <property type="nucleotide sequence ID" value="NZ_JAOVZW010000007.1"/>
</dbReference>
<evidence type="ECO:0000259" key="1">
    <source>
        <dbReference type="Pfam" id="PF00535"/>
    </source>
</evidence>
<name>A0ABT3XPU4_9FLAO</name>
<dbReference type="Pfam" id="PF00535">
    <property type="entry name" value="Glycos_transf_2"/>
    <property type="match status" value="1"/>
</dbReference>
<reference evidence="2" key="1">
    <citation type="submission" date="2022-10" db="EMBL/GenBank/DDBJ databases">
        <title>Chryseobacterium sp. nov., a novel bacterial species.</title>
        <authorList>
            <person name="Cao Y."/>
        </authorList>
    </citation>
    <scope>NUCLEOTIDE SEQUENCE</scope>
    <source>
        <strain evidence="2">CCTCC AB2015118</strain>
    </source>
</reference>
<sequence>MTPLLSIIVPTKNRYYYLGFLVDYFNKIDYHGIELIIHDNSNDFTDKTDFLSKLTDYNDSRIKYIFIENELSVIENSDRALLEASGEYICFIGDDDIFSKHLINYVIECKLKGIDAILPTKPSYSWPDIRSRFYGNKLSGKFSTKEFFGVEKAVDAKQILATLLKIGGCDILNLPRVYHGIVKHDLLKEIYVKTGSYFPGPSPDMANATALAILVKKMVEIDIPFVISGHSVKSTGGQGAAGKHFGEIKDIKHLPSNTASLWTKDIPFYWSGYTIYAESVIQALKRLNRFDLLEKFNFNYLYACCLVFDSSYKERINKTIKIAKFNKINVSKAKIFFYYIQIWKNRLIHHFKNTIRVAISLKNSKKVFEFENIVQVAEKNDEMIFNKNFQILKKNN</sequence>
<proteinExistence type="predicted"/>
<feature type="domain" description="Glycosyltransferase 2-like" evidence="1">
    <location>
        <begin position="6"/>
        <end position="127"/>
    </location>
</feature>
<organism evidence="2 3">
    <name type="scientific">Chryseobacterium formosus</name>
    <dbReference type="NCBI Taxonomy" id="1537363"/>
    <lineage>
        <taxon>Bacteria</taxon>
        <taxon>Pseudomonadati</taxon>
        <taxon>Bacteroidota</taxon>
        <taxon>Flavobacteriia</taxon>
        <taxon>Flavobacteriales</taxon>
        <taxon>Weeksellaceae</taxon>
        <taxon>Chryseobacterium group</taxon>
        <taxon>Chryseobacterium</taxon>
    </lineage>
</organism>
<dbReference type="PANTHER" id="PTHR22916:SF3">
    <property type="entry name" value="UDP-GLCNAC:BETAGAL BETA-1,3-N-ACETYLGLUCOSAMINYLTRANSFERASE-LIKE PROTEIN 1"/>
    <property type="match status" value="1"/>
</dbReference>